<proteinExistence type="predicted"/>
<organism evidence="1 2">
    <name type="scientific">Mycolicibacterium sphagni</name>
    <dbReference type="NCBI Taxonomy" id="1786"/>
    <lineage>
        <taxon>Bacteria</taxon>
        <taxon>Bacillati</taxon>
        <taxon>Actinomycetota</taxon>
        <taxon>Actinomycetes</taxon>
        <taxon>Mycobacteriales</taxon>
        <taxon>Mycobacteriaceae</taxon>
        <taxon>Mycolicibacterium</taxon>
    </lineage>
</organism>
<reference evidence="1 2" key="1">
    <citation type="submission" date="2019-05" db="EMBL/GenBank/DDBJ databases">
        <title>Mycolicibacterium sphagni ENV482 genome assembly.</title>
        <authorList>
            <person name="Chen W."/>
            <person name="Faulkner N.W."/>
            <person name="Hyman M.R."/>
        </authorList>
    </citation>
    <scope>NUCLEOTIDE SEQUENCE [LARGE SCALE GENOMIC DNA]</scope>
    <source>
        <strain evidence="1 2">ENV482</strain>
    </source>
</reference>
<evidence type="ECO:0000313" key="2">
    <source>
        <dbReference type="Proteomes" id="UP000708347"/>
    </source>
</evidence>
<evidence type="ECO:0000313" key="1">
    <source>
        <dbReference type="EMBL" id="NTY63623.1"/>
    </source>
</evidence>
<dbReference type="Proteomes" id="UP000708347">
    <property type="component" value="Unassembled WGS sequence"/>
</dbReference>
<protein>
    <submittedName>
        <fullName evidence="1">Uncharacterized protein</fullName>
    </submittedName>
</protein>
<comment type="caution">
    <text evidence="1">The sequence shown here is derived from an EMBL/GenBank/DDBJ whole genome shotgun (WGS) entry which is preliminary data.</text>
</comment>
<name>A0ABX2K0U4_9MYCO</name>
<gene>
    <name evidence="1" type="ORF">FEG63_29300</name>
</gene>
<dbReference type="EMBL" id="VBSB01000035">
    <property type="protein sequence ID" value="NTY63623.1"/>
    <property type="molecule type" value="Genomic_DNA"/>
</dbReference>
<keyword evidence="2" id="KW-1185">Reference proteome</keyword>
<dbReference type="RefSeq" id="WP_174401198.1">
    <property type="nucleotide sequence ID" value="NZ_VBSB01000035.1"/>
</dbReference>
<sequence>MTGADQEWQRVSAVRSPVVLAAPHVTGLRLASGDDAPQWLSRLSVPAGWHIGRFEGLHNAPWRIAVTGHRDGSGWDGCETISVYKFEGVIPAQALHMNADVALRDLEAVDIEKTVFLSDDTSTAVRSVGHLAAGGVWIKALHNYLAAEGLLIHQSIFIDAHVDAALSADIELLCRALYTAFTARSA</sequence>
<accession>A0ABX2K0U4</accession>